<dbReference type="EMBL" id="JBHMAS010000048">
    <property type="protein sequence ID" value="MFB9781431.1"/>
    <property type="molecule type" value="Genomic_DNA"/>
</dbReference>
<protein>
    <submittedName>
        <fullName evidence="2">Uncharacterized protein</fullName>
    </submittedName>
</protein>
<evidence type="ECO:0000313" key="3">
    <source>
        <dbReference type="Proteomes" id="UP001589587"/>
    </source>
</evidence>
<accession>A0ABV5XGD0</accession>
<name>A0ABV5XGD0_9NOCA</name>
<reference evidence="2 3" key="1">
    <citation type="submission" date="2024-09" db="EMBL/GenBank/DDBJ databases">
        <authorList>
            <person name="Sun Q."/>
            <person name="Mori K."/>
        </authorList>
    </citation>
    <scope>NUCLEOTIDE SEQUENCE [LARGE SCALE GENOMIC DNA]</scope>
    <source>
        <strain evidence="2 3">JCM 11411</strain>
    </source>
</reference>
<gene>
    <name evidence="2" type="ORF">ACFFQ6_17215</name>
</gene>
<organism evidence="2 3">
    <name type="scientific">Rhodococcus baikonurensis</name>
    <dbReference type="NCBI Taxonomy" id="172041"/>
    <lineage>
        <taxon>Bacteria</taxon>
        <taxon>Bacillati</taxon>
        <taxon>Actinomycetota</taxon>
        <taxon>Actinomycetes</taxon>
        <taxon>Mycobacteriales</taxon>
        <taxon>Nocardiaceae</taxon>
        <taxon>Rhodococcus</taxon>
        <taxon>Rhodococcus erythropolis group</taxon>
    </lineage>
</organism>
<keyword evidence="3" id="KW-1185">Reference proteome</keyword>
<evidence type="ECO:0000256" key="1">
    <source>
        <dbReference type="SAM" id="MobiDB-lite"/>
    </source>
</evidence>
<proteinExistence type="predicted"/>
<sequence>MSETAEPGEDQGWTPAPDVGQAGAVILESGRWAYRYKEGAVPILMKMPERPNPA</sequence>
<dbReference type="RefSeq" id="WP_196305142.1">
    <property type="nucleotide sequence ID" value="NZ_JBHMAS010000048.1"/>
</dbReference>
<feature type="region of interest" description="Disordered" evidence="1">
    <location>
        <begin position="1"/>
        <end position="21"/>
    </location>
</feature>
<comment type="caution">
    <text evidence="2">The sequence shown here is derived from an EMBL/GenBank/DDBJ whole genome shotgun (WGS) entry which is preliminary data.</text>
</comment>
<dbReference type="Proteomes" id="UP001589587">
    <property type="component" value="Unassembled WGS sequence"/>
</dbReference>
<evidence type="ECO:0000313" key="2">
    <source>
        <dbReference type="EMBL" id="MFB9781431.1"/>
    </source>
</evidence>